<protein>
    <submittedName>
        <fullName evidence="2">Uncharacterized protein</fullName>
    </submittedName>
</protein>
<name>A0A915D7P5_9BILA</name>
<reference evidence="2" key="1">
    <citation type="submission" date="2022-11" db="UniProtKB">
        <authorList>
            <consortium name="WormBaseParasite"/>
        </authorList>
    </citation>
    <scope>IDENTIFICATION</scope>
</reference>
<evidence type="ECO:0000313" key="2">
    <source>
        <dbReference type="WBParaSite" id="jg166"/>
    </source>
</evidence>
<keyword evidence="1" id="KW-1185">Reference proteome</keyword>
<dbReference type="WBParaSite" id="jg166">
    <property type="protein sequence ID" value="jg166"/>
    <property type="gene ID" value="jg166"/>
</dbReference>
<organism evidence="1 2">
    <name type="scientific">Ditylenchus dipsaci</name>
    <dbReference type="NCBI Taxonomy" id="166011"/>
    <lineage>
        <taxon>Eukaryota</taxon>
        <taxon>Metazoa</taxon>
        <taxon>Ecdysozoa</taxon>
        <taxon>Nematoda</taxon>
        <taxon>Chromadorea</taxon>
        <taxon>Rhabditida</taxon>
        <taxon>Tylenchina</taxon>
        <taxon>Tylenchomorpha</taxon>
        <taxon>Sphaerularioidea</taxon>
        <taxon>Anguinidae</taxon>
        <taxon>Anguininae</taxon>
        <taxon>Ditylenchus</taxon>
    </lineage>
</organism>
<evidence type="ECO:0000313" key="1">
    <source>
        <dbReference type="Proteomes" id="UP000887574"/>
    </source>
</evidence>
<dbReference type="AlphaFoldDB" id="A0A915D7P5"/>
<dbReference type="Proteomes" id="UP000887574">
    <property type="component" value="Unplaced"/>
</dbReference>
<sequence length="201" mass="23375">MQKKISAAAMLKMEEHLGKDALDDTMDDEALESPLDAIYQELGIGVQGLNTISTTSRLSSQYPVYTPKSSSEYFSVRETPPLHYMQNLSGNHLCMKYSPTFQYNNLELSEHFSVLQRLPSYKQRADEEYRKNNRQTLIDYKEFDSSPLSPYMYQAHPYVQRQDSRIVGSNFVQLTSRPRDRFLEKLDETLADIRSTPRYSY</sequence>
<proteinExistence type="predicted"/>
<accession>A0A915D7P5</accession>